<evidence type="ECO:0000256" key="3">
    <source>
        <dbReference type="SAM" id="MobiDB-lite"/>
    </source>
</evidence>
<proteinExistence type="predicted"/>
<dbReference type="SMART" id="SM00800">
    <property type="entry name" value="uDENN"/>
    <property type="match status" value="1"/>
</dbReference>
<dbReference type="Pfam" id="PF02141">
    <property type="entry name" value="DENN"/>
    <property type="match status" value="1"/>
</dbReference>
<reference evidence="5" key="2">
    <citation type="submission" date="2020-11" db="EMBL/GenBank/DDBJ databases">
        <authorList>
            <person name="McCartney M.A."/>
            <person name="Auch B."/>
            <person name="Kono T."/>
            <person name="Mallez S."/>
            <person name="Becker A."/>
            <person name="Gohl D.M."/>
            <person name="Silverstein K.A.T."/>
            <person name="Koren S."/>
            <person name="Bechman K.B."/>
            <person name="Herman A."/>
            <person name="Abrahante J.E."/>
            <person name="Garbe J."/>
        </authorList>
    </citation>
    <scope>NUCLEOTIDE SEQUENCE</scope>
    <source>
        <strain evidence="5">Duluth1</strain>
        <tissue evidence="5">Whole animal</tissue>
    </source>
</reference>
<organism evidence="5 6">
    <name type="scientific">Dreissena polymorpha</name>
    <name type="common">Zebra mussel</name>
    <name type="synonym">Mytilus polymorpha</name>
    <dbReference type="NCBI Taxonomy" id="45954"/>
    <lineage>
        <taxon>Eukaryota</taxon>
        <taxon>Metazoa</taxon>
        <taxon>Spiralia</taxon>
        <taxon>Lophotrochozoa</taxon>
        <taxon>Mollusca</taxon>
        <taxon>Bivalvia</taxon>
        <taxon>Autobranchia</taxon>
        <taxon>Heteroconchia</taxon>
        <taxon>Euheterodonta</taxon>
        <taxon>Imparidentia</taxon>
        <taxon>Neoheterodontei</taxon>
        <taxon>Myida</taxon>
        <taxon>Dreissenoidea</taxon>
        <taxon>Dreissenidae</taxon>
        <taxon>Dreissena</taxon>
    </lineage>
</organism>
<protein>
    <recommendedName>
        <fullName evidence="4">UDENN domain-containing protein</fullName>
    </recommendedName>
</protein>
<comment type="caution">
    <text evidence="5">The sequence shown here is derived from an EMBL/GenBank/DDBJ whole genome shotgun (WGS) entry which is preliminary data.</text>
</comment>
<comment type="subcellular location">
    <subcellularLocation>
        <location evidence="1">Cytoplasmic vesicle</location>
        <location evidence="1">Clathrin-coated vesicle</location>
    </subcellularLocation>
</comment>
<feature type="compositionally biased region" description="Polar residues" evidence="3">
    <location>
        <begin position="668"/>
        <end position="680"/>
    </location>
</feature>
<dbReference type="AlphaFoldDB" id="A0A9D4F421"/>
<feature type="compositionally biased region" description="Polar residues" evidence="3">
    <location>
        <begin position="900"/>
        <end position="918"/>
    </location>
</feature>
<dbReference type="GO" id="GO:0030136">
    <property type="term" value="C:clathrin-coated vesicle"/>
    <property type="evidence" value="ECO:0007669"/>
    <property type="project" value="UniProtKB-SubCell"/>
</dbReference>
<feature type="compositionally biased region" description="Basic and acidic residues" evidence="3">
    <location>
        <begin position="828"/>
        <end position="843"/>
    </location>
</feature>
<gene>
    <name evidence="5" type="ORF">DPMN_145453</name>
</gene>
<feature type="compositionally biased region" description="Basic and acidic residues" evidence="3">
    <location>
        <begin position="726"/>
        <end position="755"/>
    </location>
</feature>
<feature type="compositionally biased region" description="Polar residues" evidence="3">
    <location>
        <begin position="989"/>
        <end position="1004"/>
    </location>
</feature>
<feature type="region of interest" description="Disordered" evidence="3">
    <location>
        <begin position="968"/>
        <end position="1041"/>
    </location>
</feature>
<dbReference type="PANTHER" id="PTHR13196">
    <property type="entry name" value="DENN DOMAIN-CONTAINING"/>
    <property type="match status" value="1"/>
</dbReference>
<dbReference type="InterPro" id="IPR043153">
    <property type="entry name" value="DENN_C"/>
</dbReference>
<dbReference type="InterPro" id="IPR037516">
    <property type="entry name" value="Tripartite_DENN"/>
</dbReference>
<feature type="compositionally biased region" description="Polar residues" evidence="3">
    <location>
        <begin position="647"/>
        <end position="656"/>
    </location>
</feature>
<feature type="domain" description="UDENN" evidence="4">
    <location>
        <begin position="12"/>
        <end position="378"/>
    </location>
</feature>
<dbReference type="Gene3D" id="3.30.450.200">
    <property type="match status" value="1"/>
</dbReference>
<dbReference type="SMART" id="SM00799">
    <property type="entry name" value="DENN"/>
    <property type="match status" value="1"/>
</dbReference>
<feature type="region of interest" description="Disordered" evidence="3">
    <location>
        <begin position="900"/>
        <end position="932"/>
    </location>
</feature>
<name>A0A9D4F421_DREPO</name>
<dbReference type="GO" id="GO:0005829">
    <property type="term" value="C:cytosol"/>
    <property type="evidence" value="ECO:0007669"/>
    <property type="project" value="TreeGrafter"/>
</dbReference>
<dbReference type="Gene3D" id="3.40.50.11500">
    <property type="match status" value="1"/>
</dbReference>
<dbReference type="Pfam" id="PF03456">
    <property type="entry name" value="uDENN"/>
    <property type="match status" value="1"/>
</dbReference>
<evidence type="ECO:0000256" key="2">
    <source>
        <dbReference type="ARBA" id="ARBA00023329"/>
    </source>
</evidence>
<feature type="compositionally biased region" description="Basic and acidic residues" evidence="3">
    <location>
        <begin position="494"/>
        <end position="507"/>
    </location>
</feature>
<dbReference type="InterPro" id="IPR040032">
    <property type="entry name" value="DENND1A/B/C"/>
</dbReference>
<feature type="region of interest" description="Disordered" evidence="3">
    <location>
        <begin position="808"/>
        <end position="857"/>
    </location>
</feature>
<dbReference type="GO" id="GO:0032456">
    <property type="term" value="P:endocytic recycling"/>
    <property type="evidence" value="ECO:0007669"/>
    <property type="project" value="TreeGrafter"/>
</dbReference>
<dbReference type="GO" id="GO:1901981">
    <property type="term" value="F:phosphatidylinositol phosphate binding"/>
    <property type="evidence" value="ECO:0007669"/>
    <property type="project" value="TreeGrafter"/>
</dbReference>
<evidence type="ECO:0000259" key="4">
    <source>
        <dbReference type="PROSITE" id="PS50211"/>
    </source>
</evidence>
<feature type="region of interest" description="Disordered" evidence="3">
    <location>
        <begin position="455"/>
        <end position="535"/>
    </location>
</feature>
<reference evidence="5" key="1">
    <citation type="journal article" date="2019" name="bioRxiv">
        <title>The Genome of the Zebra Mussel, Dreissena polymorpha: A Resource for Invasive Species Research.</title>
        <authorList>
            <person name="McCartney M.A."/>
            <person name="Auch B."/>
            <person name="Kono T."/>
            <person name="Mallez S."/>
            <person name="Zhang Y."/>
            <person name="Obille A."/>
            <person name="Becker A."/>
            <person name="Abrahante J.E."/>
            <person name="Garbe J."/>
            <person name="Badalamenti J.P."/>
            <person name="Herman A."/>
            <person name="Mangelson H."/>
            <person name="Liachko I."/>
            <person name="Sullivan S."/>
            <person name="Sone E.D."/>
            <person name="Koren S."/>
            <person name="Silverstein K.A.T."/>
            <person name="Beckman K.B."/>
            <person name="Gohl D.M."/>
        </authorList>
    </citation>
    <scope>NUCLEOTIDE SEQUENCE</scope>
    <source>
        <strain evidence="5">Duluth1</strain>
        <tissue evidence="5">Whole animal</tissue>
    </source>
</reference>
<dbReference type="Proteomes" id="UP000828390">
    <property type="component" value="Unassembled WGS sequence"/>
</dbReference>
<dbReference type="GO" id="GO:0006897">
    <property type="term" value="P:endocytosis"/>
    <property type="evidence" value="ECO:0007669"/>
    <property type="project" value="TreeGrafter"/>
</dbReference>
<feature type="compositionally biased region" description="Polar residues" evidence="3">
    <location>
        <begin position="699"/>
        <end position="716"/>
    </location>
</feature>
<evidence type="ECO:0000313" key="6">
    <source>
        <dbReference type="Proteomes" id="UP000828390"/>
    </source>
</evidence>
<feature type="compositionally biased region" description="Basic and acidic residues" evidence="3">
    <location>
        <begin position="463"/>
        <end position="474"/>
    </location>
</feature>
<dbReference type="InterPro" id="IPR005112">
    <property type="entry name" value="dDENN_dom"/>
</dbReference>
<evidence type="ECO:0000313" key="5">
    <source>
        <dbReference type="EMBL" id="KAH3791964.1"/>
    </source>
</evidence>
<dbReference type="InterPro" id="IPR001194">
    <property type="entry name" value="cDENN_dom"/>
</dbReference>
<dbReference type="EMBL" id="JAIWYP010000007">
    <property type="protein sequence ID" value="KAH3791964.1"/>
    <property type="molecule type" value="Genomic_DNA"/>
</dbReference>
<keyword evidence="2" id="KW-0968">Cytoplasmic vesicle</keyword>
<dbReference type="GO" id="GO:0005085">
    <property type="term" value="F:guanyl-nucleotide exchange factor activity"/>
    <property type="evidence" value="ECO:0007669"/>
    <property type="project" value="InterPro"/>
</dbReference>
<dbReference type="Pfam" id="PF03455">
    <property type="entry name" value="dDENN"/>
    <property type="match status" value="1"/>
</dbReference>
<evidence type="ECO:0000256" key="1">
    <source>
        <dbReference type="ARBA" id="ARBA00004132"/>
    </source>
</evidence>
<keyword evidence="6" id="KW-1185">Reference proteome</keyword>
<feature type="compositionally biased region" description="Polar residues" evidence="3">
    <location>
        <begin position="1016"/>
        <end position="1041"/>
    </location>
</feature>
<dbReference type="SMART" id="SM00801">
    <property type="entry name" value="dDENN"/>
    <property type="match status" value="1"/>
</dbReference>
<dbReference type="FunFam" id="3.40.50.11500:FF:000004">
    <property type="entry name" value="DENN domain-containing protein 2C isoform X1"/>
    <property type="match status" value="1"/>
</dbReference>
<dbReference type="Gene3D" id="6.10.140.1000">
    <property type="match status" value="1"/>
</dbReference>
<accession>A0A9D4F421</accession>
<dbReference type="PROSITE" id="PS50211">
    <property type="entry name" value="DENN"/>
    <property type="match status" value="1"/>
</dbReference>
<dbReference type="FunFam" id="3.30.450.200:FF:000003">
    <property type="entry name" value="DENN domain containing 1A"/>
    <property type="match status" value="1"/>
</dbReference>
<feature type="compositionally biased region" description="Basic and acidic residues" evidence="3">
    <location>
        <begin position="808"/>
        <end position="817"/>
    </location>
</feature>
<dbReference type="InterPro" id="IPR005113">
    <property type="entry name" value="uDENN_dom"/>
</dbReference>
<feature type="region of interest" description="Disordered" evidence="3">
    <location>
        <begin position="600"/>
        <end position="775"/>
    </location>
</feature>
<dbReference type="PANTHER" id="PTHR13196:SF14">
    <property type="entry name" value="UDENN DOMAIN-CONTAINING PROTEIN"/>
    <property type="match status" value="1"/>
</dbReference>
<sequence length="1041" mass="115471">MSRLRENPEKLFEVFIEVGKPTAHKSEPFILQKYPLDFNDEEVLKSVPKFAFPCDTERTTVDHFTFTLTDLDSKFRFGFCRHATGAQTCLCIVSFLPWFEVFYNLLNILAEITNRTDDNDVTAMLRAAYVQEVPGSGLPVTIVSGQEMMSFKAPEVNKLPSIPASRNLLEYYNAVDTENMMTIFASMLHERRIIVTSKKLSRLTAVVYASSNLLYPMYWQHLFIPVLPEFLKDYLSAPMPFVIGVHVTLMEKVNKMELGDAVIVDADNNKVTTQYDDLVDLPEEVSHYLKKYLKGEKLSASMQGAGDAISKTFMMSLVKLIGGYRDALKFTEGETITFSPEAFVQSRPLSMQPFLQNMLHLQIFQQFIVDRLDMLNCGAGFADLFEQECLVHADKLNSQTRYNEWLGKMKKQGKKLQKGGKDVWSDFKVKAKPVMKEARGVMDIVTNRVKTQGKKAYSKARTKFNDFKKDDDSPKSGSPKTAKSVRHGPKTKSFSKDKPPDLSRDRPSTIVGKPLVSQRPIRPSTTSPALVGGHSTHMSIPTTFVSHVDGDKCVSPSPDDNDVMVYNRVSCTLMADPDIQNAIYKSASAEHLPGSKLFIKSNDSSDSSSTDGDLDGGGGPDAYSPFKGDNSMYSQLLDDDDSGIVMRTSSQTSLEQSKPDFGKFENNWKPNVTSESQSYGTEEINQRPPLPAPRKSLSGVGSTQVLSSSGTGSTPVSDRLIGRHVAARERPKPLPRRQSVDSKDHGDTSTDDAKVKNLPNNSGDNLITLKATDPVTPKPDLFDLESEFSNLKSSGDYVVLREPKVSRRISTDADKRASVSRSPALKLGQDETPKRPSVRRDRSPVSPMDPLPQTSVLDFDPLLDSQAALPSSQGDATKPILTTDNNSDSLLHDWHIGHLSTNLSSNSPVKTHSRSSPSFPYGQYASRPPRPQPMNAPTIPQFYSPRPNSIPSQQWHLVNAPMGTQTPLPLSQSRPHVPARPVTKPDFTRQMNKSSAAVNQSGAGNQYKDPFADLINITQSTSANQSAKQPQKQNSWETFIE</sequence>